<evidence type="ECO:0000256" key="3">
    <source>
        <dbReference type="ARBA" id="ARBA00022801"/>
    </source>
</evidence>
<dbReference type="RefSeq" id="WP_092408590.1">
    <property type="nucleotide sequence ID" value="NZ_FOVF01000019.1"/>
</dbReference>
<evidence type="ECO:0000256" key="2">
    <source>
        <dbReference type="ARBA" id="ARBA00022723"/>
    </source>
</evidence>
<dbReference type="PANTHER" id="PTHR33794:SF1">
    <property type="entry name" value="BACILLOLYSIN"/>
    <property type="match status" value="1"/>
</dbReference>
<keyword evidence="4" id="KW-0862">Zinc</keyword>
<keyword evidence="2" id="KW-0479">Metal-binding</keyword>
<dbReference type="Proteomes" id="UP000198575">
    <property type="component" value="Unassembled WGS sequence"/>
</dbReference>
<name>A0A1I4YQU6_9GAMM</name>
<feature type="domain" description="FTP" evidence="7">
    <location>
        <begin position="105"/>
        <end position="143"/>
    </location>
</feature>
<reference evidence="8 9" key="1">
    <citation type="submission" date="2016-10" db="EMBL/GenBank/DDBJ databases">
        <authorList>
            <person name="de Groot N.N."/>
        </authorList>
    </citation>
    <scope>NUCLEOTIDE SEQUENCE [LARGE SCALE GENOMIC DNA]</scope>
    <source>
        <strain evidence="8 9">CGMCC 1.7659</strain>
    </source>
</reference>
<feature type="signal peptide" evidence="6">
    <location>
        <begin position="1"/>
        <end position="26"/>
    </location>
</feature>
<dbReference type="Pfam" id="PF07504">
    <property type="entry name" value="FTP"/>
    <property type="match status" value="1"/>
</dbReference>
<dbReference type="GO" id="GO:0006508">
    <property type="term" value="P:proteolysis"/>
    <property type="evidence" value="ECO:0007669"/>
    <property type="project" value="UniProtKB-KW"/>
</dbReference>
<keyword evidence="3" id="KW-0378">Hydrolase</keyword>
<dbReference type="AlphaFoldDB" id="A0A1I4YQU6"/>
<dbReference type="OrthoDB" id="5289240at2"/>
<dbReference type="STRING" id="578942.SAMN05216289_1195"/>
<gene>
    <name evidence="8" type="ORF">SAMN05216289_1195</name>
</gene>
<keyword evidence="1 8" id="KW-0645">Protease</keyword>
<dbReference type="GO" id="GO:0046872">
    <property type="term" value="F:metal ion binding"/>
    <property type="evidence" value="ECO:0007669"/>
    <property type="project" value="UniProtKB-KW"/>
</dbReference>
<protein>
    <submittedName>
        <fullName evidence="8">Zn-dependent metalloprotease</fullName>
    </submittedName>
</protein>
<feature type="chain" id="PRO_5011578538" evidence="6">
    <location>
        <begin position="27"/>
        <end position="569"/>
    </location>
</feature>
<evidence type="ECO:0000259" key="7">
    <source>
        <dbReference type="Pfam" id="PF07504"/>
    </source>
</evidence>
<dbReference type="InterPro" id="IPR011096">
    <property type="entry name" value="FTP_domain"/>
</dbReference>
<keyword evidence="9" id="KW-1185">Reference proteome</keyword>
<evidence type="ECO:0000256" key="1">
    <source>
        <dbReference type="ARBA" id="ARBA00022670"/>
    </source>
</evidence>
<proteinExistence type="predicted"/>
<evidence type="ECO:0000256" key="4">
    <source>
        <dbReference type="ARBA" id="ARBA00022833"/>
    </source>
</evidence>
<sequence>MTRSSISRFPLALAISFALMPAYAMQAPLAGDSGRLAFNAVTSLDTPEGRFAADGRAVVLYQPAFRARQAGSVEAMAREFLVARAARLGIDSSPARLQTAFQRDDGAFSVVRFTQTLNDVPVYGSDIAVTVRKDGEILFVSSEARPRIDAIATTPARSVDAVRQDVERTLGMTSAQDETSPRLMVYADSAPTRLVWVYVLRDVSRSGAWEVVADAATGEIIDSHDTSLYVNGTATVFDPDPMTTSGATYGQTGYTDSNDADSAQLTAQLQSVTLNDITSAAGVFRLEGPWARCDDWDAPSGGVNDCPTPATSDFSTTRNDQKFEGPHVYHLIDKQMRYLNLTLGVTVVPNTVAGGVRFDPHGFNGDDNSSFTPSSDRLTFGEGGVDDAEDADVVLHELGHGLHDWVTNGGLSQTQGLSEGVGDYFASSYNRSTGHWTPSDPQWFWMFHWDGHGTDTWPGRVTNWNLTHTYPGNLGSGIHAQGQYWASCNLVAWVAIGRDAMDKAMLRGLAMTSASSNQKDAAQAIITAAATMGYSPSQIAALGSAYNTSCTYNVTVPSTDLIFAHGFEN</sequence>
<dbReference type="InterPro" id="IPR050728">
    <property type="entry name" value="Zinc_Metalloprotease_M4"/>
</dbReference>
<evidence type="ECO:0000256" key="6">
    <source>
        <dbReference type="SAM" id="SignalP"/>
    </source>
</evidence>
<keyword evidence="5 8" id="KW-0482">Metalloprotease</keyword>
<dbReference type="EMBL" id="FOVF01000019">
    <property type="protein sequence ID" value="SFN40019.1"/>
    <property type="molecule type" value="Genomic_DNA"/>
</dbReference>
<keyword evidence="6" id="KW-0732">Signal</keyword>
<dbReference type="SUPFAM" id="SSF55486">
    <property type="entry name" value="Metalloproteases ('zincins'), catalytic domain"/>
    <property type="match status" value="1"/>
</dbReference>
<dbReference type="PANTHER" id="PTHR33794">
    <property type="entry name" value="BACILLOLYSIN"/>
    <property type="match status" value="1"/>
</dbReference>
<evidence type="ECO:0000313" key="8">
    <source>
        <dbReference type="EMBL" id="SFN40019.1"/>
    </source>
</evidence>
<evidence type="ECO:0000313" key="9">
    <source>
        <dbReference type="Proteomes" id="UP000198575"/>
    </source>
</evidence>
<accession>A0A1I4YQU6</accession>
<dbReference type="GO" id="GO:0008237">
    <property type="term" value="F:metallopeptidase activity"/>
    <property type="evidence" value="ECO:0007669"/>
    <property type="project" value="UniProtKB-KW"/>
</dbReference>
<evidence type="ECO:0000256" key="5">
    <source>
        <dbReference type="ARBA" id="ARBA00023049"/>
    </source>
</evidence>
<organism evidence="8 9">
    <name type="scientific">Dokdonella immobilis</name>
    <dbReference type="NCBI Taxonomy" id="578942"/>
    <lineage>
        <taxon>Bacteria</taxon>
        <taxon>Pseudomonadati</taxon>
        <taxon>Pseudomonadota</taxon>
        <taxon>Gammaproteobacteria</taxon>
        <taxon>Lysobacterales</taxon>
        <taxon>Rhodanobacteraceae</taxon>
        <taxon>Dokdonella</taxon>
    </lineage>
</organism>